<evidence type="ECO:0000313" key="1">
    <source>
        <dbReference type="Proteomes" id="UP000694863"/>
    </source>
</evidence>
<evidence type="ECO:0000313" key="2">
    <source>
        <dbReference type="RefSeq" id="XP_045152870.1"/>
    </source>
</evidence>
<gene>
    <name evidence="2" type="primary">MTG2</name>
</gene>
<keyword evidence="1" id="KW-1185">Reference proteome</keyword>
<accession>A0AC55DM90</accession>
<sequence>METETLRPVAHGASGLPPSSCSPDEGCGRLSLASGGRLSGHRGGYDTCQTFLSKMADCVGGYGPAPKLLSVSCANCAKRQEAPQKKLLSEKKLFSAVERSGHTWLLAARPAVPATNGSVGEPPLTPCSRRRRHPLCEALLATRVSFLLTSPLLIPSRPFFRAPILDGHGLTGRAFSAVDNQVTSLAAVLSRYQGSHGEDGGSKNCFGRNGASIYIRVPLGTLVKEGRETVADLAHPGDEYMAALGGAGGKGNRFFLANDNRAPVTCTPGQPGQQRVLFLELKTVAHAGMIGFPNAGKSSLLRAISNARPAVAPYPFTTLKPHVGVVHYEGHQQVTVADIPGIVQGAHQNRGLGLAFLRHIQRCGFLLFVLDLSLPEPWAQLSLLKRELEQYQPGLAERPHTVVGNKIDLPEARARLPELQARLRPTTVIPLSATTGENLEVLLLRLKELRDDCKGAGMQVAEGPVSCSALTGQGHR</sequence>
<name>A0AC55DM90_ECHTE</name>
<protein>
    <submittedName>
        <fullName evidence="2">Mitochondrial ribosome-associated GTPase 2</fullName>
    </submittedName>
</protein>
<proteinExistence type="predicted"/>
<reference evidence="2" key="1">
    <citation type="submission" date="2025-08" db="UniProtKB">
        <authorList>
            <consortium name="RefSeq"/>
        </authorList>
    </citation>
    <scope>IDENTIFICATION</scope>
</reference>
<organism evidence="1 2">
    <name type="scientific">Echinops telfairi</name>
    <name type="common">Lesser hedgehog tenrec</name>
    <dbReference type="NCBI Taxonomy" id="9371"/>
    <lineage>
        <taxon>Eukaryota</taxon>
        <taxon>Metazoa</taxon>
        <taxon>Chordata</taxon>
        <taxon>Craniata</taxon>
        <taxon>Vertebrata</taxon>
        <taxon>Euteleostomi</taxon>
        <taxon>Mammalia</taxon>
        <taxon>Eutheria</taxon>
        <taxon>Afrotheria</taxon>
        <taxon>Tenrecidae</taxon>
        <taxon>Tenrecinae</taxon>
        <taxon>Echinops</taxon>
    </lineage>
</organism>
<dbReference type="RefSeq" id="XP_045152870.1">
    <property type="nucleotide sequence ID" value="XM_045296935.1"/>
</dbReference>
<dbReference type="Proteomes" id="UP000694863">
    <property type="component" value="Unplaced"/>
</dbReference>